<dbReference type="AlphaFoldDB" id="U6GLQ6"/>
<accession>U6GLQ6</accession>
<feature type="region of interest" description="Disordered" evidence="1">
    <location>
        <begin position="1"/>
        <end position="170"/>
    </location>
</feature>
<dbReference type="VEuPathDB" id="ToxoDB:EPH_0051650"/>
<evidence type="ECO:0000256" key="1">
    <source>
        <dbReference type="SAM" id="MobiDB-lite"/>
    </source>
</evidence>
<name>U6GLQ6_9EIME</name>
<gene>
    <name evidence="2" type="ORF">EPH_0051650</name>
</gene>
<dbReference type="Proteomes" id="UP000018201">
    <property type="component" value="Unassembled WGS sequence"/>
</dbReference>
<keyword evidence="3" id="KW-1185">Reference proteome</keyword>
<organism evidence="2 3">
    <name type="scientific">Eimeria praecox</name>
    <dbReference type="NCBI Taxonomy" id="51316"/>
    <lineage>
        <taxon>Eukaryota</taxon>
        <taxon>Sar</taxon>
        <taxon>Alveolata</taxon>
        <taxon>Apicomplexa</taxon>
        <taxon>Conoidasida</taxon>
        <taxon>Coccidia</taxon>
        <taxon>Eucoccidiorida</taxon>
        <taxon>Eimeriorina</taxon>
        <taxon>Eimeriidae</taxon>
        <taxon>Eimeria</taxon>
    </lineage>
</organism>
<dbReference type="EMBL" id="HG691974">
    <property type="protein sequence ID" value="CDI81100.1"/>
    <property type="molecule type" value="Genomic_DNA"/>
</dbReference>
<evidence type="ECO:0000313" key="2">
    <source>
        <dbReference type="EMBL" id="CDI81100.1"/>
    </source>
</evidence>
<feature type="compositionally biased region" description="Polar residues" evidence="1">
    <location>
        <begin position="13"/>
        <end position="28"/>
    </location>
</feature>
<proteinExistence type="predicted"/>
<sequence>MKASSFLQKGDTCRSNLRTPLTEATQRQPPDIWDPITSGGPNEGPNVSVRKEGAPMRGPKVSVRKEGAPMRGPRVSVRKEGAPMRGPKVSVRKEGAPVRGSNGGPTASLSKDGAPSGGPKASLNKDGGPIGGPKASLGTGGAPSGGPLAWGLRGPLKGGGPPFGWNDGSGGIVSVKKGTVLGDMEGRETAEVSAEVRQELMRLLKETTSSFVSSTYSVHVQTQEREDLLNYLEGKEDRGDTKSIRGVSFAQQTIGKQVAPAATTGAAAAVAAAAAAAAAAAEAAAERTKASVSE</sequence>
<protein>
    <submittedName>
        <fullName evidence="2">Salivary proline-rich protein, related, related</fullName>
    </submittedName>
</protein>
<reference evidence="2" key="1">
    <citation type="submission" date="2013-10" db="EMBL/GenBank/DDBJ databases">
        <title>Genomic analysis of the causative agents of coccidiosis in chickens.</title>
        <authorList>
            <person name="Reid A.J."/>
            <person name="Blake D."/>
            <person name="Billington K."/>
            <person name="Browne H."/>
            <person name="Dunn M."/>
            <person name="Hung S."/>
            <person name="Kawahara F."/>
            <person name="Miranda-Saavedra D."/>
            <person name="Mourier T."/>
            <person name="Nagra H."/>
            <person name="Otto T.D."/>
            <person name="Rawlings N."/>
            <person name="Sanchez A."/>
            <person name="Sanders M."/>
            <person name="Subramaniam C."/>
            <person name="Tay Y."/>
            <person name="Dear P."/>
            <person name="Doerig C."/>
            <person name="Gruber A."/>
            <person name="Parkinson J."/>
            <person name="Shirley M."/>
            <person name="Wan K.L."/>
            <person name="Berriman M."/>
            <person name="Tomley F."/>
            <person name="Pain A."/>
        </authorList>
    </citation>
    <scope>NUCLEOTIDE SEQUENCE [LARGE SCALE GENOMIC DNA]</scope>
    <source>
        <strain evidence="2">Houghton</strain>
    </source>
</reference>
<evidence type="ECO:0000313" key="3">
    <source>
        <dbReference type="Proteomes" id="UP000018201"/>
    </source>
</evidence>
<reference evidence="2" key="2">
    <citation type="submission" date="2013-10" db="EMBL/GenBank/DDBJ databases">
        <authorList>
            <person name="Aslett M."/>
        </authorList>
    </citation>
    <scope>NUCLEOTIDE SEQUENCE [LARGE SCALE GENOMIC DNA]</scope>
    <source>
        <strain evidence="2">Houghton</strain>
    </source>
</reference>
<feature type="compositionally biased region" description="Gly residues" evidence="1">
    <location>
        <begin position="156"/>
        <end position="170"/>
    </location>
</feature>